<evidence type="ECO:0000256" key="2">
    <source>
        <dbReference type="SAM" id="Phobius"/>
    </source>
</evidence>
<reference evidence="3 4" key="1">
    <citation type="journal article" date="2016" name="Genome Announc.">
        <title>Complete Genome Sequence of Thiostrepton-Producing Streptomyces laurentii ATCC 31255.</title>
        <authorList>
            <person name="Doi K."/>
            <person name="Fujino Y."/>
            <person name="Nagayoshi Y."/>
            <person name="Ohshima T."/>
            <person name="Ogata S."/>
        </authorList>
    </citation>
    <scope>NUCLEOTIDE SEQUENCE [LARGE SCALE GENOMIC DNA]</scope>
    <source>
        <strain evidence="3 4">ATCC 31255</strain>
    </source>
</reference>
<feature type="transmembrane region" description="Helical" evidence="2">
    <location>
        <begin position="94"/>
        <end position="112"/>
    </location>
</feature>
<dbReference type="KEGG" id="slau:SLA_4434"/>
<keyword evidence="2" id="KW-0472">Membrane</keyword>
<evidence type="ECO:0000256" key="1">
    <source>
        <dbReference type="SAM" id="MobiDB-lite"/>
    </source>
</evidence>
<evidence type="ECO:0000313" key="3">
    <source>
        <dbReference type="EMBL" id="BAU85322.1"/>
    </source>
</evidence>
<gene>
    <name evidence="3" type="ORF">SLA_4434</name>
</gene>
<feature type="transmembrane region" description="Helical" evidence="2">
    <location>
        <begin position="150"/>
        <end position="171"/>
    </location>
</feature>
<keyword evidence="2" id="KW-1133">Transmembrane helix</keyword>
<sequence>MVVAVLSAVFGGVRVALPSIGGEDLATGVPYRRELPLLSAVFLTAAFGGPMAAHEETGACALYRLRNAYCAGLTLLACALSFGTEAFAVGPGQGAVFVRSVLIWLGLALLSIRLLGQQLGWAIPLASALLLVWYPSGWWDWTANSPSDVLSWWGAGIVLAGGTAATAVTPWRGRALRRGRPPARRGTASRLADRSHLISTRTPAE</sequence>
<organism evidence="3 4">
    <name type="scientific">Streptomyces laurentii</name>
    <dbReference type="NCBI Taxonomy" id="39478"/>
    <lineage>
        <taxon>Bacteria</taxon>
        <taxon>Bacillati</taxon>
        <taxon>Actinomycetota</taxon>
        <taxon>Actinomycetes</taxon>
        <taxon>Kitasatosporales</taxon>
        <taxon>Streptomycetaceae</taxon>
        <taxon>Streptomyces</taxon>
    </lineage>
</organism>
<dbReference type="Proteomes" id="UP000217676">
    <property type="component" value="Chromosome"/>
</dbReference>
<feature type="transmembrane region" description="Helical" evidence="2">
    <location>
        <begin position="65"/>
        <end position="82"/>
    </location>
</feature>
<keyword evidence="4" id="KW-1185">Reference proteome</keyword>
<protein>
    <submittedName>
        <fullName evidence="3">Uncharacterized protein</fullName>
    </submittedName>
</protein>
<keyword evidence="2" id="KW-0812">Transmembrane</keyword>
<dbReference type="EMBL" id="AP017424">
    <property type="protein sequence ID" value="BAU85322.1"/>
    <property type="molecule type" value="Genomic_DNA"/>
</dbReference>
<proteinExistence type="predicted"/>
<name>A0A169NT98_STRLU</name>
<evidence type="ECO:0000313" key="4">
    <source>
        <dbReference type="Proteomes" id="UP000217676"/>
    </source>
</evidence>
<dbReference type="AlphaFoldDB" id="A0A169NT98"/>
<feature type="region of interest" description="Disordered" evidence="1">
    <location>
        <begin position="176"/>
        <end position="205"/>
    </location>
</feature>
<feature type="transmembrane region" description="Helical" evidence="2">
    <location>
        <begin position="119"/>
        <end position="138"/>
    </location>
</feature>
<accession>A0A169NT98</accession>